<evidence type="ECO:0008006" key="3">
    <source>
        <dbReference type="Google" id="ProtNLM"/>
    </source>
</evidence>
<sequence>MNTNYGVLWLDSIKEEARSLRVIAAQEGSSVSSRASLNTAAASIGGFSSYYQARQKHNAFISEFDSRRSGCRYCRYIYVKGLSSDRRRHESYHRNYELAEIHLGNLPDSYHLREKKKHFFSRIYSDSNFPLNKRVRAALIHIRTHFDRSLEAAINNGYYQQHPNFDEYLAMVHPKIYRFPEDVRVYLEEYHQLGTKYGPIEEGYTYWYPS</sequence>
<name>A0ABY6GTV8_9GAMM</name>
<reference evidence="1" key="1">
    <citation type="submission" date="2022-10" db="EMBL/GenBank/DDBJ databases">
        <title>Completed Genome Sequence of two octocoral isolated bacterium, Endozoicomonas euniceicola EF212T and Endozoicomonas gorgoniicola PS125T.</title>
        <authorList>
            <person name="Chiou Y.-J."/>
            <person name="Chen Y.-H."/>
        </authorList>
    </citation>
    <scope>NUCLEOTIDE SEQUENCE</scope>
    <source>
        <strain evidence="1">EF212</strain>
    </source>
</reference>
<keyword evidence="2" id="KW-1185">Reference proteome</keyword>
<dbReference type="Proteomes" id="UP001163255">
    <property type="component" value="Chromosome"/>
</dbReference>
<proteinExistence type="predicted"/>
<dbReference type="EMBL" id="CP103300">
    <property type="protein sequence ID" value="UYM15478.1"/>
    <property type="molecule type" value="Genomic_DNA"/>
</dbReference>
<evidence type="ECO:0000313" key="1">
    <source>
        <dbReference type="EMBL" id="UYM15478.1"/>
    </source>
</evidence>
<organism evidence="1 2">
    <name type="scientific">Endozoicomonas euniceicola</name>
    <dbReference type="NCBI Taxonomy" id="1234143"/>
    <lineage>
        <taxon>Bacteria</taxon>
        <taxon>Pseudomonadati</taxon>
        <taxon>Pseudomonadota</taxon>
        <taxon>Gammaproteobacteria</taxon>
        <taxon>Oceanospirillales</taxon>
        <taxon>Endozoicomonadaceae</taxon>
        <taxon>Endozoicomonas</taxon>
    </lineage>
</organism>
<protein>
    <recommendedName>
        <fullName evidence="3">C2H2-type domain-containing protein</fullName>
    </recommendedName>
</protein>
<evidence type="ECO:0000313" key="2">
    <source>
        <dbReference type="Proteomes" id="UP001163255"/>
    </source>
</evidence>
<accession>A0ABY6GTV8</accession>
<gene>
    <name evidence="1" type="ORF">NX720_21920</name>
</gene>
<dbReference type="RefSeq" id="WP_262597513.1">
    <property type="nucleotide sequence ID" value="NZ_CP103300.1"/>
</dbReference>